<protein>
    <submittedName>
        <fullName evidence="1">Uncharacterized protein</fullName>
    </submittedName>
</protein>
<comment type="caution">
    <text evidence="1">The sequence shown here is derived from an EMBL/GenBank/DDBJ whole genome shotgun (WGS) entry which is preliminary data.</text>
</comment>
<evidence type="ECO:0000313" key="1">
    <source>
        <dbReference type="EMBL" id="MBK1811998.1"/>
    </source>
</evidence>
<proteinExistence type="predicted"/>
<reference evidence="2" key="1">
    <citation type="submission" date="2021-01" db="EMBL/GenBank/DDBJ databases">
        <title>Genome public.</title>
        <authorList>
            <person name="Liu C."/>
            <person name="Sun Q."/>
        </authorList>
    </citation>
    <scope>NUCLEOTIDE SEQUENCE [LARGE SCALE GENOMIC DNA]</scope>
    <source>
        <strain evidence="2">YIM B02505</strain>
    </source>
</reference>
<accession>A0ABS1ERQ8</accession>
<dbReference type="RefSeq" id="WP_200270754.1">
    <property type="nucleotide sequence ID" value="NZ_JAENHN010000043.1"/>
</dbReference>
<name>A0ABS1ERQ8_9CLOT</name>
<dbReference type="Proteomes" id="UP000596739">
    <property type="component" value="Unassembled WGS sequence"/>
</dbReference>
<organism evidence="1 2">
    <name type="scientific">Clostridium yunnanense</name>
    <dbReference type="NCBI Taxonomy" id="2800325"/>
    <lineage>
        <taxon>Bacteria</taxon>
        <taxon>Bacillati</taxon>
        <taxon>Bacillota</taxon>
        <taxon>Clostridia</taxon>
        <taxon>Eubacteriales</taxon>
        <taxon>Clostridiaceae</taxon>
        <taxon>Clostridium</taxon>
    </lineage>
</organism>
<gene>
    <name evidence="1" type="ORF">JHL18_15355</name>
</gene>
<sequence length="297" mass="34898">MSQIRKLYNTIEKVQKIINPNYLKEEERLILKLYTKRKKVENPLILDKADYYVIGQLLIIVYFFNLNYVSLGTVNGVKNEIIMVNNSSNDDCIALDFYYTKSKDIANEIIRNSVFNTSILKSLKNLDNKSILRLKEGFIYSYEAIINEKYNILKLFKPYSNSEDLKWICNVIWKLRNGSYEDLKRQLNFIDIFFEIALKEEEFIEMLTKSLEDDTLTQEYFINQADKLIKEGIVGYHEGNVELTWIIEENNNLIPANLSKLGGLKVRSDFLNYVGKRIGDKYYCKVAEQVLFSMDQQ</sequence>
<dbReference type="EMBL" id="JAENHN010000043">
    <property type="protein sequence ID" value="MBK1811998.1"/>
    <property type="molecule type" value="Genomic_DNA"/>
</dbReference>
<evidence type="ECO:0000313" key="2">
    <source>
        <dbReference type="Proteomes" id="UP000596739"/>
    </source>
</evidence>
<keyword evidence="2" id="KW-1185">Reference proteome</keyword>